<evidence type="ECO:0008006" key="4">
    <source>
        <dbReference type="Google" id="ProtNLM"/>
    </source>
</evidence>
<evidence type="ECO:0000256" key="1">
    <source>
        <dbReference type="SAM" id="MobiDB-lite"/>
    </source>
</evidence>
<dbReference type="InterPro" id="IPR013083">
    <property type="entry name" value="Znf_RING/FYVE/PHD"/>
</dbReference>
<gene>
    <name evidence="2" type="ORF">CITCOLO1_LOCUS5596</name>
</gene>
<feature type="region of interest" description="Disordered" evidence="1">
    <location>
        <begin position="194"/>
        <end position="219"/>
    </location>
</feature>
<dbReference type="Proteomes" id="UP001642487">
    <property type="component" value="Chromosome 11"/>
</dbReference>
<evidence type="ECO:0000313" key="2">
    <source>
        <dbReference type="EMBL" id="CAK9313859.1"/>
    </source>
</evidence>
<protein>
    <recommendedName>
        <fullName evidence="4">RING-type domain-containing protein</fullName>
    </recommendedName>
</protein>
<sequence>MREALFPFSNLRHPRQHQGMEFSVTEFLRSFNLHSSICQIMCRKILSFARQFDGSFKIEAKIDYMEDLIWNMEVVPELLYPISIISEEAGAGAPESVIERLRKQKFEEEEEEMEECCVCCEDLEGKGMEVSRIPCGHFLQTLLPISGLFGRRRLEQRGCRRLPLLERTLERGEVKRPKGRRERLIYPMSICVGGWSKDREGRSRKEEEKSRRREELKLK</sequence>
<keyword evidence="3" id="KW-1185">Reference proteome</keyword>
<reference evidence="2 3" key="1">
    <citation type="submission" date="2024-03" db="EMBL/GenBank/DDBJ databases">
        <authorList>
            <person name="Gkanogiannis A."/>
            <person name="Becerra Lopez-Lavalle L."/>
        </authorList>
    </citation>
    <scope>NUCLEOTIDE SEQUENCE [LARGE SCALE GENOMIC DNA]</scope>
</reference>
<evidence type="ECO:0000313" key="3">
    <source>
        <dbReference type="Proteomes" id="UP001642487"/>
    </source>
</evidence>
<feature type="compositionally biased region" description="Basic and acidic residues" evidence="1">
    <location>
        <begin position="196"/>
        <end position="219"/>
    </location>
</feature>
<dbReference type="EMBL" id="OZ021745">
    <property type="protein sequence ID" value="CAK9313859.1"/>
    <property type="molecule type" value="Genomic_DNA"/>
</dbReference>
<proteinExistence type="predicted"/>
<dbReference type="Gene3D" id="3.30.40.10">
    <property type="entry name" value="Zinc/RING finger domain, C3HC4 (zinc finger)"/>
    <property type="match status" value="1"/>
</dbReference>
<accession>A0ABP0Y0B0</accession>
<name>A0ABP0Y0B0_9ROSI</name>
<organism evidence="2 3">
    <name type="scientific">Citrullus colocynthis</name>
    <name type="common">colocynth</name>
    <dbReference type="NCBI Taxonomy" id="252529"/>
    <lineage>
        <taxon>Eukaryota</taxon>
        <taxon>Viridiplantae</taxon>
        <taxon>Streptophyta</taxon>
        <taxon>Embryophyta</taxon>
        <taxon>Tracheophyta</taxon>
        <taxon>Spermatophyta</taxon>
        <taxon>Magnoliopsida</taxon>
        <taxon>eudicotyledons</taxon>
        <taxon>Gunneridae</taxon>
        <taxon>Pentapetalae</taxon>
        <taxon>rosids</taxon>
        <taxon>fabids</taxon>
        <taxon>Cucurbitales</taxon>
        <taxon>Cucurbitaceae</taxon>
        <taxon>Benincaseae</taxon>
        <taxon>Citrullus</taxon>
    </lineage>
</organism>